<evidence type="ECO:0000256" key="1">
    <source>
        <dbReference type="ARBA" id="ARBA00004123"/>
    </source>
</evidence>
<feature type="domain" description="KANL2-like probable zinc-finger" evidence="4">
    <location>
        <begin position="18"/>
        <end position="78"/>
    </location>
</feature>
<dbReference type="EMBL" id="JAODUP010000863">
    <property type="protein sequence ID" value="KAK2143225.1"/>
    <property type="molecule type" value="Genomic_DNA"/>
</dbReference>
<feature type="domain" description="KANL2-like probable zinc-finger" evidence="4">
    <location>
        <begin position="766"/>
        <end position="827"/>
    </location>
</feature>
<evidence type="ECO:0000313" key="6">
    <source>
        <dbReference type="Proteomes" id="UP001208570"/>
    </source>
</evidence>
<feature type="region of interest" description="Disordered" evidence="3">
    <location>
        <begin position="150"/>
        <end position="178"/>
    </location>
</feature>
<keyword evidence="6" id="KW-1185">Reference proteome</keyword>
<evidence type="ECO:0000313" key="5">
    <source>
        <dbReference type="EMBL" id="KAK2143225.1"/>
    </source>
</evidence>
<proteinExistence type="predicted"/>
<feature type="compositionally biased region" description="Polar residues" evidence="3">
    <location>
        <begin position="881"/>
        <end position="890"/>
    </location>
</feature>
<name>A0AAD9J054_9ANNE</name>
<feature type="compositionally biased region" description="Basic and acidic residues" evidence="3">
    <location>
        <begin position="223"/>
        <end position="238"/>
    </location>
</feature>
<feature type="compositionally biased region" description="Basic residues" evidence="3">
    <location>
        <begin position="857"/>
        <end position="872"/>
    </location>
</feature>
<evidence type="ECO:0000256" key="3">
    <source>
        <dbReference type="SAM" id="MobiDB-lite"/>
    </source>
</evidence>
<sequence length="1401" mass="149298">MYEGKNIHYSQADQRPLCSFSGKICRQRRLNGYALCLRHILEDPTAPYKRCAHIAKNGQQCSNIIPQSRNTNFCNSHMQVHNPAAVPFQSPPSAGLALQSLAKSQQMSNGLLEGTSPHGCKAQVTGPGKLDGQSVSKLKLDKAISDSSGLTLEDPYAFPSDPEPLKVQSPSASYSSMAHPFPNLSQALANLAAGSRHGHLPSSEPRTDGSSSIARLFPELADKLDIGKNSKPKADPPKAKNLCPSSLGDNHSSRTMNRLQTKIAQNKIKDKLRKNSIAIGRNNSHSNSSLNSVKPSQICGSITGRKMSTGSLSSGHGSSSNSGSSVETKGRTVTGKKSHISSLSVSNHRLAAKSRTSRTKSASKVGNDVPAKSNAPSTVGVAISSANSSLNCAMVAPWTNVGSTTPLETRVTGLQSVVPLLPPSLVATSGKAPDKSLEPLPTHLCSLTSQVTCAVMSSVCGDASRSTILSSSVPAVTASSCDLPVTNHASSKTSACDAFARLALPVDVTTATSAGQANNVPHSMNIQGREADKAKVDSGVCNPFKGKETHHSSMTPCKDSSIFEPKCHKTSSSDIKAADVDVLSDVGSAPFPPCIKVRQTKDNVAISILRRKLKRHSAINVCLLHQKRKWKNINLCPMGVDSSEDDESGVEEELPYQHEWLLSSDSDREEESPNDDPLLADIRHTKQRLLHAKLRRCFVQVQKAYHGNTCVRTSHTHALSVLLTSARADPRIAAEALKLNLNETDPPVMRPTKVGLLDRRPCLCKTDGEKLCNGTALPFTNQCGKHIMYNVEQQPYDYCTAKFSDNTQCCVPVFDIRHELPLCPEHAAKAENYQKNLEASRPKKPRKKTKPSALTRPPKKGKKKKNQRKNNKTQREMSPLLINSNSNSVLPTADELSADDNAELTSDIRPPSSPESKVALDADLGNDLEESFSPGIIDKHLELPLGEHDLNEVLYKLPDDAFELFTGKNGDFSVNSKVEEEAAVFEHVLAETSKKLKASESLSRVDNSDNGHSIAMMIGDGNHIISSHSSLVDEQSDMMNEQGNEDDLTKEIADSILQQNLSPTGSMVDDLGQDNISALASSLSVNDLRNISQVLNATLINPSSELPNPAYSNTSNSDSIQGQGQCLDSLNPSSIENHASSYPYMSAAMPPSLGLHGSGCELPHEGSGSGQEFISPVPAQSAGHDGATLGQQVAPASSASSTQSIAQILAALTASTKQYTNTCGQNSLHVGSGGYSQVTASIDNLIQVPGEGRLDATNPPANSMPCAHSDTCSTTAGLMLASQYTSSPTSQNITIPQQQQTTKHSPTSLHNGLYSMPTSTQLTLPMVGTGTPLGLKLACPMQTLLPLNLLENSLPPGLTNAGMPASATMLASQGQPMVAMTNTSHVLTHPAAQNNTTTTNV</sequence>
<feature type="compositionally biased region" description="Low complexity" evidence="3">
    <location>
        <begin position="308"/>
        <end position="325"/>
    </location>
</feature>
<protein>
    <recommendedName>
        <fullName evidence="4">KANL2-like probable zinc-finger domain-containing protein</fullName>
    </recommendedName>
</protein>
<organism evidence="5 6">
    <name type="scientific">Paralvinella palmiformis</name>
    <dbReference type="NCBI Taxonomy" id="53620"/>
    <lineage>
        <taxon>Eukaryota</taxon>
        <taxon>Metazoa</taxon>
        <taxon>Spiralia</taxon>
        <taxon>Lophotrochozoa</taxon>
        <taxon>Annelida</taxon>
        <taxon>Polychaeta</taxon>
        <taxon>Sedentaria</taxon>
        <taxon>Canalipalpata</taxon>
        <taxon>Terebellida</taxon>
        <taxon>Terebelliformia</taxon>
        <taxon>Alvinellidae</taxon>
        <taxon>Paralvinella</taxon>
    </lineage>
</organism>
<feature type="region of interest" description="Disordered" evidence="3">
    <location>
        <begin position="223"/>
        <end position="256"/>
    </location>
</feature>
<feature type="compositionally biased region" description="Polar residues" evidence="3">
    <location>
        <begin position="243"/>
        <end position="256"/>
    </location>
</feature>
<feature type="region of interest" description="Disordered" evidence="3">
    <location>
        <begin position="280"/>
        <end position="376"/>
    </location>
</feature>
<feature type="region of interest" description="Disordered" evidence="3">
    <location>
        <begin position="835"/>
        <end position="892"/>
    </location>
</feature>
<dbReference type="PANTHER" id="PTHR16198:SF2">
    <property type="entry name" value="INO80 COMPLEX SUBUNIT D"/>
    <property type="match status" value="1"/>
</dbReference>
<dbReference type="Proteomes" id="UP001208570">
    <property type="component" value="Unassembled WGS sequence"/>
</dbReference>
<feature type="region of interest" description="Disordered" evidence="3">
    <location>
        <begin position="1156"/>
        <end position="1195"/>
    </location>
</feature>
<comment type="caution">
    <text evidence="5">The sequence shown here is derived from an EMBL/GenBank/DDBJ whole genome shotgun (WGS) entry which is preliminary data.</text>
</comment>
<feature type="region of interest" description="Disordered" evidence="3">
    <location>
        <begin position="109"/>
        <end position="135"/>
    </location>
</feature>
<dbReference type="InterPro" id="IPR025927">
    <property type="entry name" value="Znf_KANL2-like"/>
</dbReference>
<feature type="compositionally biased region" description="Low complexity" evidence="3">
    <location>
        <begin position="282"/>
        <end position="292"/>
    </location>
</feature>
<evidence type="ECO:0000256" key="2">
    <source>
        <dbReference type="ARBA" id="ARBA00023242"/>
    </source>
</evidence>
<dbReference type="Pfam" id="PF13891">
    <property type="entry name" value="zf-C3HC3H_KANSL2"/>
    <property type="match status" value="2"/>
</dbReference>
<dbReference type="PANTHER" id="PTHR16198">
    <property type="match status" value="1"/>
</dbReference>
<keyword evidence="2" id="KW-0539">Nucleus</keyword>
<comment type="subcellular location">
    <subcellularLocation>
        <location evidence="1">Nucleus</location>
    </subcellularLocation>
</comment>
<dbReference type="GO" id="GO:0005634">
    <property type="term" value="C:nucleus"/>
    <property type="evidence" value="ECO:0007669"/>
    <property type="project" value="UniProtKB-SubCell"/>
</dbReference>
<feature type="region of interest" description="Disordered" evidence="3">
    <location>
        <begin position="1102"/>
        <end position="1133"/>
    </location>
</feature>
<reference evidence="5" key="1">
    <citation type="journal article" date="2023" name="Mol. Biol. Evol.">
        <title>Third-Generation Sequencing Reveals the Adaptive Role of the Epigenome in Three Deep-Sea Polychaetes.</title>
        <authorList>
            <person name="Perez M."/>
            <person name="Aroh O."/>
            <person name="Sun Y."/>
            <person name="Lan Y."/>
            <person name="Juniper S.K."/>
            <person name="Young C.R."/>
            <person name="Angers B."/>
            <person name="Qian P.Y."/>
        </authorList>
    </citation>
    <scope>NUCLEOTIDE SEQUENCE</scope>
    <source>
        <strain evidence="5">P08H-3</strain>
    </source>
</reference>
<accession>A0AAD9J054</accession>
<gene>
    <name evidence="5" type="ORF">LSH36_863g00020</name>
</gene>
<evidence type="ECO:0000259" key="4">
    <source>
        <dbReference type="Pfam" id="PF13891"/>
    </source>
</evidence>